<accession>A0A183IZR2</accession>
<keyword evidence="3" id="KW-0509">mRNA transport</keyword>
<keyword evidence="2" id="KW-0813">Transport</keyword>
<evidence type="ECO:0000256" key="2">
    <source>
        <dbReference type="ARBA" id="ARBA00022448"/>
    </source>
</evidence>
<dbReference type="GO" id="GO:0016973">
    <property type="term" value="P:poly(A)+ mRNA export from nucleus"/>
    <property type="evidence" value="ECO:0007669"/>
    <property type="project" value="TreeGrafter"/>
</dbReference>
<dbReference type="EMBL" id="UZAM01012335">
    <property type="protein sequence ID" value="VDP21278.1"/>
    <property type="molecule type" value="Genomic_DNA"/>
</dbReference>
<dbReference type="GO" id="GO:0017056">
    <property type="term" value="F:structural constituent of nuclear pore"/>
    <property type="evidence" value="ECO:0007669"/>
    <property type="project" value="InterPro"/>
</dbReference>
<dbReference type="InterPro" id="IPR037624">
    <property type="entry name" value="Nup133-like"/>
</dbReference>
<feature type="domain" description="Nucleoporin Nup133/Nup155-like C-terminal" evidence="7">
    <location>
        <begin position="98"/>
        <end position="217"/>
    </location>
</feature>
<keyword evidence="5" id="KW-0811">Translocation</keyword>
<evidence type="ECO:0000256" key="6">
    <source>
        <dbReference type="ARBA" id="ARBA00023242"/>
    </source>
</evidence>
<sequence>MKLRSSRNDLYIHPFVGDVSQSCTWLESTEVTDALLEQYEMCKDVVQNTADSSVKAGLLPRLCDLVDWIVSAKMKQMRTAPKPRHETGSLSQSLQGFRLLCHELIFSLYKLGDANAATTLATKFCDYETLIDIYEDSDRPDLLQDLQHLLSDPAFADALYGRYVKRNKISLLLSQCGPHLERFVSQNTHLGWLLHIKTGDFAQASEELLTTARNENQLLSRRKRAKVDPSKPMSIKEIVEICCQDVKVDENILYRALSIICEDWHHDFLPQEMALNLKNLIYRVALSRIDWDDVFLSDDPLDKSSNSVFARLLDLVFAENKHSPAVAALILPNFHVLAGAPEFSSLVRNPKFSFVLQAYEELCRQRIEEAQSENLHDDNKMVMDIV</sequence>
<protein>
    <submittedName>
        <fullName evidence="10">Nucleoporin_C domain-containing protein</fullName>
    </submittedName>
</protein>
<evidence type="ECO:0000256" key="5">
    <source>
        <dbReference type="ARBA" id="ARBA00023010"/>
    </source>
</evidence>
<dbReference type="Gene3D" id="1.20.58.1380">
    <property type="match status" value="1"/>
</dbReference>
<dbReference type="PANTHER" id="PTHR13405">
    <property type="entry name" value="NUCLEAR PORE COMPLEX PROTEIN NUP133"/>
    <property type="match status" value="1"/>
</dbReference>
<evidence type="ECO:0000256" key="3">
    <source>
        <dbReference type="ARBA" id="ARBA00022816"/>
    </source>
</evidence>
<dbReference type="GO" id="GO:0006606">
    <property type="term" value="P:protein import into nucleus"/>
    <property type="evidence" value="ECO:0007669"/>
    <property type="project" value="TreeGrafter"/>
</dbReference>
<dbReference type="GO" id="GO:0031080">
    <property type="term" value="C:nuclear pore outer ring"/>
    <property type="evidence" value="ECO:0007669"/>
    <property type="project" value="TreeGrafter"/>
</dbReference>
<dbReference type="WBParaSite" id="SBAD_0000943901-mRNA-1">
    <property type="protein sequence ID" value="SBAD_0000943901-mRNA-1"/>
    <property type="gene ID" value="SBAD_0000943901"/>
</dbReference>
<keyword evidence="6" id="KW-0539">Nucleus</keyword>
<reference evidence="8 9" key="2">
    <citation type="submission" date="2018-11" db="EMBL/GenBank/DDBJ databases">
        <authorList>
            <consortium name="Pathogen Informatics"/>
        </authorList>
    </citation>
    <scope>NUCLEOTIDE SEQUENCE [LARGE SCALE GENOMIC DNA]</scope>
</reference>
<dbReference type="PANTHER" id="PTHR13405:SF11">
    <property type="entry name" value="NUCLEAR PORE COMPLEX PROTEIN NUP133"/>
    <property type="match status" value="1"/>
</dbReference>
<comment type="subcellular location">
    <subcellularLocation>
        <location evidence="1">Nucleus envelope</location>
    </subcellularLocation>
</comment>
<dbReference type="OrthoDB" id="103454at2759"/>
<dbReference type="GO" id="GO:0000972">
    <property type="term" value="P:transcription-dependent tethering of RNA polymerase II gene DNA at nuclear periphery"/>
    <property type="evidence" value="ECO:0007669"/>
    <property type="project" value="TreeGrafter"/>
</dbReference>
<dbReference type="Pfam" id="PF03177">
    <property type="entry name" value="Nucleoporin_C"/>
    <property type="match status" value="1"/>
</dbReference>
<evidence type="ECO:0000256" key="1">
    <source>
        <dbReference type="ARBA" id="ARBA00004259"/>
    </source>
</evidence>
<gene>
    <name evidence="8" type="ORF">SBAD_LOCUS9110</name>
</gene>
<evidence type="ECO:0000256" key="4">
    <source>
        <dbReference type="ARBA" id="ARBA00022927"/>
    </source>
</evidence>
<evidence type="ECO:0000313" key="8">
    <source>
        <dbReference type="EMBL" id="VDP21278.1"/>
    </source>
</evidence>
<reference evidence="10" key="1">
    <citation type="submission" date="2016-06" db="UniProtKB">
        <authorList>
            <consortium name="WormBaseParasite"/>
        </authorList>
    </citation>
    <scope>IDENTIFICATION</scope>
</reference>
<evidence type="ECO:0000259" key="7">
    <source>
        <dbReference type="Pfam" id="PF03177"/>
    </source>
</evidence>
<dbReference type="Proteomes" id="UP000270296">
    <property type="component" value="Unassembled WGS sequence"/>
</dbReference>
<dbReference type="Gene3D" id="1.25.40.700">
    <property type="match status" value="1"/>
</dbReference>
<keyword evidence="4" id="KW-0653">Protein transport</keyword>
<proteinExistence type="predicted"/>
<name>A0A183IZR2_9BILA</name>
<organism evidence="10">
    <name type="scientific">Soboliphyme baturini</name>
    <dbReference type="NCBI Taxonomy" id="241478"/>
    <lineage>
        <taxon>Eukaryota</taxon>
        <taxon>Metazoa</taxon>
        <taxon>Ecdysozoa</taxon>
        <taxon>Nematoda</taxon>
        <taxon>Enoplea</taxon>
        <taxon>Dorylaimia</taxon>
        <taxon>Dioctophymatida</taxon>
        <taxon>Dioctophymatoidea</taxon>
        <taxon>Soboliphymatidae</taxon>
        <taxon>Soboliphyme</taxon>
    </lineage>
</organism>
<dbReference type="InterPro" id="IPR007187">
    <property type="entry name" value="Nucleoporin_Nup133/Nup155_C"/>
</dbReference>
<evidence type="ECO:0000313" key="9">
    <source>
        <dbReference type="Proteomes" id="UP000270296"/>
    </source>
</evidence>
<evidence type="ECO:0000313" key="10">
    <source>
        <dbReference type="WBParaSite" id="SBAD_0000943901-mRNA-1"/>
    </source>
</evidence>
<dbReference type="AlphaFoldDB" id="A0A183IZR2"/>
<keyword evidence="9" id="KW-1185">Reference proteome</keyword>